<dbReference type="EnsemblMetazoa" id="tetur03g06710.1">
    <property type="protein sequence ID" value="tetur03g06710.1"/>
    <property type="gene ID" value="tetur03g06710"/>
</dbReference>
<dbReference type="GO" id="GO:0003924">
    <property type="term" value="F:GTPase activity"/>
    <property type="evidence" value="ECO:0007669"/>
    <property type="project" value="InterPro"/>
</dbReference>
<dbReference type="PANTHER" id="PTHR47981">
    <property type="entry name" value="RAB FAMILY"/>
    <property type="match status" value="1"/>
</dbReference>
<organism evidence="4 5">
    <name type="scientific">Tetranychus urticae</name>
    <name type="common">Two-spotted spider mite</name>
    <dbReference type="NCBI Taxonomy" id="32264"/>
    <lineage>
        <taxon>Eukaryota</taxon>
        <taxon>Metazoa</taxon>
        <taxon>Ecdysozoa</taxon>
        <taxon>Arthropoda</taxon>
        <taxon>Chelicerata</taxon>
        <taxon>Arachnida</taxon>
        <taxon>Acari</taxon>
        <taxon>Acariformes</taxon>
        <taxon>Trombidiformes</taxon>
        <taxon>Prostigmata</taxon>
        <taxon>Eleutherengona</taxon>
        <taxon>Raphignathae</taxon>
        <taxon>Tetranychoidea</taxon>
        <taxon>Tetranychidae</taxon>
        <taxon>Tetranychus</taxon>
    </lineage>
</organism>
<dbReference type="STRING" id="32264.T1K076"/>
<dbReference type="AlphaFoldDB" id="T1K076"/>
<reference evidence="4" key="2">
    <citation type="submission" date="2015-06" db="UniProtKB">
        <authorList>
            <consortium name="EnsemblMetazoa"/>
        </authorList>
    </citation>
    <scope>IDENTIFICATION</scope>
</reference>
<evidence type="ECO:0000256" key="1">
    <source>
        <dbReference type="ARBA" id="ARBA00006270"/>
    </source>
</evidence>
<reference evidence="5" key="1">
    <citation type="submission" date="2011-08" db="EMBL/GenBank/DDBJ databases">
        <authorList>
            <person name="Rombauts S."/>
        </authorList>
    </citation>
    <scope>NUCLEOTIDE SEQUENCE</scope>
    <source>
        <strain evidence="5">London</strain>
    </source>
</reference>
<dbReference type="GO" id="GO:0008333">
    <property type="term" value="P:endosome to lysosome transport"/>
    <property type="evidence" value="ECO:0007669"/>
    <property type="project" value="TreeGrafter"/>
</dbReference>
<keyword evidence="2" id="KW-0547">Nucleotide-binding</keyword>
<dbReference type="Proteomes" id="UP000015104">
    <property type="component" value="Unassembled WGS sequence"/>
</dbReference>
<evidence type="ECO:0008006" key="6">
    <source>
        <dbReference type="Google" id="ProtNLM"/>
    </source>
</evidence>
<accession>T1K076</accession>
<protein>
    <recommendedName>
        <fullName evidence="6">Ras-related protein Rab</fullName>
    </recommendedName>
</protein>
<keyword evidence="5" id="KW-1185">Reference proteome</keyword>
<dbReference type="GO" id="GO:0045335">
    <property type="term" value="C:phagocytic vesicle"/>
    <property type="evidence" value="ECO:0007669"/>
    <property type="project" value="TreeGrafter"/>
</dbReference>
<dbReference type="SUPFAM" id="SSF52540">
    <property type="entry name" value="P-loop containing nucleoside triphosphate hydrolases"/>
    <property type="match status" value="1"/>
</dbReference>
<dbReference type="GO" id="GO:0005764">
    <property type="term" value="C:lysosome"/>
    <property type="evidence" value="ECO:0007669"/>
    <property type="project" value="TreeGrafter"/>
</dbReference>
<keyword evidence="3" id="KW-0342">GTP-binding</keyword>
<dbReference type="GO" id="GO:0005770">
    <property type="term" value="C:late endosome"/>
    <property type="evidence" value="ECO:0007669"/>
    <property type="project" value="TreeGrafter"/>
</dbReference>
<dbReference type="PANTHER" id="PTHR47981:SF39">
    <property type="entry name" value="RAS-RELATED PROTEIN RAB"/>
    <property type="match status" value="1"/>
</dbReference>
<dbReference type="PROSITE" id="PS51419">
    <property type="entry name" value="RAB"/>
    <property type="match status" value="1"/>
</dbReference>
<dbReference type="InterPro" id="IPR027417">
    <property type="entry name" value="P-loop_NTPase"/>
</dbReference>
<evidence type="ECO:0000313" key="4">
    <source>
        <dbReference type="EnsemblMetazoa" id="tetur03g06710.1"/>
    </source>
</evidence>
<dbReference type="EMBL" id="CAEY01001133">
    <property type="status" value="NOT_ANNOTATED_CDS"/>
    <property type="molecule type" value="Genomic_DNA"/>
</dbReference>
<dbReference type="InterPro" id="IPR001806">
    <property type="entry name" value="Small_GTPase"/>
</dbReference>
<dbReference type="HOGENOM" id="CLU_1724636_0_0_1"/>
<name>T1K076_TETUR</name>
<dbReference type="eggNOG" id="KOG4423">
    <property type="taxonomic scope" value="Eukaryota"/>
</dbReference>
<sequence length="152" mass="17536">MLRLWDITGQERFESMNRVYYKGTVGSFILTDAANPDSFKSAVRWKKDFDAKVNMEDGQPAPSILLVNKVSIPPCTDIVFNYIDLSSVQLHFTWLFDKLSTTYINFNQYCIFFSQQCDLEKVIMASYVVQLHRFENIGIDDAAKTLIRKVSV</sequence>
<evidence type="ECO:0000313" key="5">
    <source>
        <dbReference type="Proteomes" id="UP000015104"/>
    </source>
</evidence>
<evidence type="ECO:0000256" key="3">
    <source>
        <dbReference type="ARBA" id="ARBA00023134"/>
    </source>
</evidence>
<dbReference type="GO" id="GO:0090385">
    <property type="term" value="P:phagosome-lysosome fusion"/>
    <property type="evidence" value="ECO:0007669"/>
    <property type="project" value="TreeGrafter"/>
</dbReference>
<dbReference type="Pfam" id="PF00071">
    <property type="entry name" value="Ras"/>
    <property type="match status" value="1"/>
</dbReference>
<comment type="similarity">
    <text evidence="1">Belongs to the small GTPase superfamily. Rab family.</text>
</comment>
<dbReference type="Gene3D" id="3.40.50.300">
    <property type="entry name" value="P-loop containing nucleotide triphosphate hydrolases"/>
    <property type="match status" value="1"/>
</dbReference>
<proteinExistence type="inferred from homology"/>
<evidence type="ECO:0000256" key="2">
    <source>
        <dbReference type="ARBA" id="ARBA00022741"/>
    </source>
</evidence>
<dbReference type="GO" id="GO:0005525">
    <property type="term" value="F:GTP binding"/>
    <property type="evidence" value="ECO:0007669"/>
    <property type="project" value="UniProtKB-KW"/>
</dbReference>